<dbReference type="SMART" id="SM00220">
    <property type="entry name" value="S_TKc"/>
    <property type="match status" value="1"/>
</dbReference>
<dbReference type="InterPro" id="IPR011009">
    <property type="entry name" value="Kinase-like_dom_sf"/>
</dbReference>
<feature type="non-terminal residue" evidence="12">
    <location>
        <position position="230"/>
    </location>
</feature>
<dbReference type="STRING" id="151549.A0A4C1TBG7"/>
<evidence type="ECO:0000256" key="1">
    <source>
        <dbReference type="ARBA" id="ARBA00022527"/>
    </source>
</evidence>
<dbReference type="Proteomes" id="UP000299102">
    <property type="component" value="Unassembled WGS sequence"/>
</dbReference>
<dbReference type="EC" id="2.7.12.2" evidence="9"/>
<dbReference type="OrthoDB" id="10252354at2759"/>
<name>A0A4C1TBG7_EUMVA</name>
<proteinExistence type="inferred from homology"/>
<dbReference type="PANTHER" id="PTHR48013:SF15">
    <property type="entry name" value="DUAL SPECIFICITY MITOGEN-ACTIVATED PROTEIN KINASE KINASE 4"/>
    <property type="match status" value="1"/>
</dbReference>
<dbReference type="GO" id="GO:0005524">
    <property type="term" value="F:ATP binding"/>
    <property type="evidence" value="ECO:0007669"/>
    <property type="project" value="UniProtKB-UniRule"/>
</dbReference>
<dbReference type="PROSITE" id="PS00107">
    <property type="entry name" value="PROTEIN_KINASE_ATP"/>
    <property type="match status" value="1"/>
</dbReference>
<keyword evidence="4 10" id="KW-0547">Nucleotide-binding</keyword>
<keyword evidence="6 10" id="KW-0067">ATP-binding</keyword>
<dbReference type="PANTHER" id="PTHR48013">
    <property type="entry name" value="DUAL SPECIFICITY MITOGEN-ACTIVATED PROTEIN KINASE KINASE 5-RELATED"/>
    <property type="match status" value="1"/>
</dbReference>
<keyword evidence="1" id="KW-0723">Serine/threonine-protein kinase</keyword>
<dbReference type="InterPro" id="IPR017441">
    <property type="entry name" value="Protein_kinase_ATP_BS"/>
</dbReference>
<feature type="binding site" evidence="10">
    <location>
        <position position="51"/>
    </location>
    <ligand>
        <name>ATP</name>
        <dbReference type="ChEBI" id="CHEBI:30616"/>
    </ligand>
</feature>
<dbReference type="AlphaFoldDB" id="A0A4C1TBG7"/>
<protein>
    <recommendedName>
        <fullName evidence="9">mitogen-activated protein kinase kinase</fullName>
        <ecNumber evidence="9">2.7.12.2</ecNumber>
    </recommendedName>
</protein>
<dbReference type="SUPFAM" id="SSF56112">
    <property type="entry name" value="Protein kinase-like (PK-like)"/>
    <property type="match status" value="1"/>
</dbReference>
<dbReference type="InterPro" id="IPR000719">
    <property type="entry name" value="Prot_kinase_dom"/>
</dbReference>
<dbReference type="Pfam" id="PF00069">
    <property type="entry name" value="Pkinase"/>
    <property type="match status" value="1"/>
</dbReference>
<reference evidence="12 13" key="1">
    <citation type="journal article" date="2019" name="Commun. Biol.">
        <title>The bagworm genome reveals a unique fibroin gene that provides high tensile strength.</title>
        <authorList>
            <person name="Kono N."/>
            <person name="Nakamura H."/>
            <person name="Ohtoshi R."/>
            <person name="Tomita M."/>
            <person name="Numata K."/>
            <person name="Arakawa K."/>
        </authorList>
    </citation>
    <scope>NUCLEOTIDE SEQUENCE [LARGE SCALE GENOMIC DNA]</scope>
</reference>
<dbReference type="PROSITE" id="PS50011">
    <property type="entry name" value="PROTEIN_KINASE_DOM"/>
    <property type="match status" value="1"/>
</dbReference>
<evidence type="ECO:0000256" key="7">
    <source>
        <dbReference type="ARBA" id="ARBA00023137"/>
    </source>
</evidence>
<comment type="similarity">
    <text evidence="8">Belongs to the protein kinase superfamily. STE Ser/Thr protein kinase family. MAP kinase kinase subfamily.</text>
</comment>
<keyword evidence="2" id="KW-0597">Phosphoprotein</keyword>
<evidence type="ECO:0000256" key="6">
    <source>
        <dbReference type="ARBA" id="ARBA00022840"/>
    </source>
</evidence>
<dbReference type="Gene3D" id="3.30.200.20">
    <property type="entry name" value="Phosphorylase Kinase, domain 1"/>
    <property type="match status" value="1"/>
</dbReference>
<evidence type="ECO:0000313" key="12">
    <source>
        <dbReference type="EMBL" id="GBP10757.1"/>
    </source>
</evidence>
<evidence type="ECO:0000313" key="13">
    <source>
        <dbReference type="Proteomes" id="UP000299102"/>
    </source>
</evidence>
<evidence type="ECO:0000256" key="5">
    <source>
        <dbReference type="ARBA" id="ARBA00022777"/>
    </source>
</evidence>
<keyword evidence="7" id="KW-0829">Tyrosine-protein kinase</keyword>
<keyword evidence="3" id="KW-0808">Transferase</keyword>
<dbReference type="Gene3D" id="1.10.510.10">
    <property type="entry name" value="Transferase(Phosphotransferase) domain 1"/>
    <property type="match status" value="1"/>
</dbReference>
<organism evidence="12 13">
    <name type="scientific">Eumeta variegata</name>
    <name type="common">Bagworm moth</name>
    <name type="synonym">Eumeta japonica</name>
    <dbReference type="NCBI Taxonomy" id="151549"/>
    <lineage>
        <taxon>Eukaryota</taxon>
        <taxon>Metazoa</taxon>
        <taxon>Ecdysozoa</taxon>
        <taxon>Arthropoda</taxon>
        <taxon>Hexapoda</taxon>
        <taxon>Insecta</taxon>
        <taxon>Pterygota</taxon>
        <taxon>Neoptera</taxon>
        <taxon>Endopterygota</taxon>
        <taxon>Lepidoptera</taxon>
        <taxon>Glossata</taxon>
        <taxon>Ditrysia</taxon>
        <taxon>Tineoidea</taxon>
        <taxon>Psychidae</taxon>
        <taxon>Oiketicinae</taxon>
        <taxon>Eumeta</taxon>
    </lineage>
</organism>
<keyword evidence="13" id="KW-1185">Reference proteome</keyword>
<evidence type="ECO:0000256" key="9">
    <source>
        <dbReference type="ARBA" id="ARBA00038999"/>
    </source>
</evidence>
<evidence type="ECO:0000259" key="11">
    <source>
        <dbReference type="PROSITE" id="PS50011"/>
    </source>
</evidence>
<dbReference type="GO" id="GO:0004674">
    <property type="term" value="F:protein serine/threonine kinase activity"/>
    <property type="evidence" value="ECO:0007669"/>
    <property type="project" value="UniProtKB-KW"/>
</dbReference>
<evidence type="ECO:0000256" key="10">
    <source>
        <dbReference type="PROSITE-ProRule" id="PRU10141"/>
    </source>
</evidence>
<evidence type="ECO:0000256" key="8">
    <source>
        <dbReference type="ARBA" id="ARBA00038035"/>
    </source>
</evidence>
<dbReference type="FunFam" id="3.30.200.20:FF:000126">
    <property type="entry name" value="Dual specificity mitogen-activated protein kinase kinase 4"/>
    <property type="match status" value="1"/>
</dbReference>
<keyword evidence="5" id="KW-0418">Kinase</keyword>
<feature type="domain" description="Protein kinase" evidence="11">
    <location>
        <begin position="22"/>
        <end position="230"/>
    </location>
</feature>
<evidence type="ECO:0000256" key="2">
    <source>
        <dbReference type="ARBA" id="ARBA00022553"/>
    </source>
</evidence>
<evidence type="ECO:0000256" key="3">
    <source>
        <dbReference type="ARBA" id="ARBA00022679"/>
    </source>
</evidence>
<gene>
    <name evidence="12" type="ORF">EVAR_101372_1</name>
</gene>
<accession>A0A4C1TBG7</accession>
<comment type="caution">
    <text evidence="12">The sequence shown here is derived from an EMBL/GenBank/DDBJ whole genome shotgun (WGS) entry which is preliminary data.</text>
</comment>
<dbReference type="EMBL" id="BGZK01004760">
    <property type="protein sequence ID" value="GBP10757.1"/>
    <property type="molecule type" value="Genomic_DNA"/>
</dbReference>
<dbReference type="GO" id="GO:0008545">
    <property type="term" value="F:JUN kinase kinase activity"/>
    <property type="evidence" value="ECO:0007669"/>
    <property type="project" value="TreeGrafter"/>
</dbReference>
<dbReference type="GO" id="GO:0004713">
    <property type="term" value="F:protein tyrosine kinase activity"/>
    <property type="evidence" value="ECO:0007669"/>
    <property type="project" value="UniProtKB-KW"/>
</dbReference>
<evidence type="ECO:0000256" key="4">
    <source>
        <dbReference type="ARBA" id="ARBA00022741"/>
    </source>
</evidence>
<sequence>MQSSGKLQLSATEVYDFTADDLQDLGEIGRGAFGAVNKMVHRRTNQVMAVKRIRSTVDEKEQKTLLMDLEVVMKSNDCPYIVKFYGALFKEGDCWICMELMDTSLDKFYKFICERMQTRIPENILAKITLATVKALNYLKEKLKIIHRYGSNFEREIIPEGCLIQKNPFLRLLGLLVMFWRGHKSTCFITWVQREQTNNCTPLTLSVDFSNIWGGHLNLEPDTVFLTVKQ</sequence>